<dbReference type="OrthoDB" id="3694630at2"/>
<gene>
    <name evidence="1" type="ORF">BCF44_122182</name>
</gene>
<dbReference type="AlphaFoldDB" id="A0A3E0GWB5"/>
<organism evidence="1 2">
    <name type="scientific">Kutzneria buriramensis</name>
    <dbReference type="NCBI Taxonomy" id="1045776"/>
    <lineage>
        <taxon>Bacteria</taxon>
        <taxon>Bacillati</taxon>
        <taxon>Actinomycetota</taxon>
        <taxon>Actinomycetes</taxon>
        <taxon>Pseudonocardiales</taxon>
        <taxon>Pseudonocardiaceae</taxon>
        <taxon>Kutzneria</taxon>
    </lineage>
</organism>
<evidence type="ECO:0000313" key="1">
    <source>
        <dbReference type="EMBL" id="REH31159.1"/>
    </source>
</evidence>
<reference evidence="1 2" key="1">
    <citation type="submission" date="2018-08" db="EMBL/GenBank/DDBJ databases">
        <title>Genomic Encyclopedia of Archaeal and Bacterial Type Strains, Phase II (KMG-II): from individual species to whole genera.</title>
        <authorList>
            <person name="Goeker M."/>
        </authorList>
    </citation>
    <scope>NUCLEOTIDE SEQUENCE [LARGE SCALE GENOMIC DNA]</scope>
    <source>
        <strain evidence="1 2">DSM 45791</strain>
    </source>
</reference>
<protein>
    <submittedName>
        <fullName evidence="1">Uncharacterized protein</fullName>
    </submittedName>
</protein>
<sequence length="140" mass="15613">MSIDDGDQYSIFEPTRRQQASSALVRAAEADTARERASRGATANAFDESDVFIATDLETGRMMMNTDSDGRWMRVYSDANLIPGFKEGEISHTWRKGARLLDELPFDVGVVLDPGKPHQRVIRYPRATPKVPEQAPGETE</sequence>
<evidence type="ECO:0000313" key="2">
    <source>
        <dbReference type="Proteomes" id="UP000256269"/>
    </source>
</evidence>
<dbReference type="Proteomes" id="UP000256269">
    <property type="component" value="Unassembled WGS sequence"/>
</dbReference>
<comment type="caution">
    <text evidence="1">The sequence shown here is derived from an EMBL/GenBank/DDBJ whole genome shotgun (WGS) entry which is preliminary data.</text>
</comment>
<accession>A0A3E0GWB5</accession>
<dbReference type="EMBL" id="QUNO01000022">
    <property type="protein sequence ID" value="REH31159.1"/>
    <property type="molecule type" value="Genomic_DNA"/>
</dbReference>
<keyword evidence="2" id="KW-1185">Reference proteome</keyword>
<proteinExistence type="predicted"/>
<dbReference type="RefSeq" id="WP_116180970.1">
    <property type="nucleotide sequence ID" value="NZ_CP144376.1"/>
</dbReference>
<name>A0A3E0GWB5_9PSEU</name>